<evidence type="ECO:0000256" key="3">
    <source>
        <dbReference type="SAM" id="SignalP"/>
    </source>
</evidence>
<sequence>MPELPMMPRRAMLRSLAGAGALALGVTACSDSTDSPGSSGTTAPGSSPPATSGGTGTVPEPAVSARRFGAEWDSHVRTFMSWPAATGIWGDDLPAVREDIARVARAIAATEPVVLLARPDQADAARRAVGADVDVVPMQVDDLWARDTVPVFVEEAGTVHGVDFNFNGWGDKQSHEHDARVAREVSAKYGIPLDRTWLVAEGGSFETDGVGTLMVTESSIVNDNRNPGRTRQQIEDELERVLGVTKVIWFEGVRNQDITDAHVDSLARFVAPGVVLLDKAFPGEPADSWSRSADQARTVLRDATDARGEPIRVVDLPQPDPERMTAPPGDDFVSSYVNFFIGNRAVFLPRFGDKAADDRARGILRDHFPTRDVVMVRIDAIAAGGGGIHCATHDQPGTPPA</sequence>
<dbReference type="GO" id="GO:0009446">
    <property type="term" value="P:putrescine biosynthetic process"/>
    <property type="evidence" value="ECO:0007669"/>
    <property type="project" value="InterPro"/>
</dbReference>
<name>A0A401YNB1_9ACTN</name>
<dbReference type="InterPro" id="IPR007466">
    <property type="entry name" value="Peptidyl-Arg-deiminase_porph"/>
</dbReference>
<feature type="region of interest" description="Disordered" evidence="2">
    <location>
        <begin position="28"/>
        <end position="61"/>
    </location>
</feature>
<proteinExistence type="predicted"/>
<keyword evidence="3" id="KW-0732">Signal</keyword>
<reference evidence="4 5" key="1">
    <citation type="submission" date="2018-12" db="EMBL/GenBank/DDBJ databases">
        <title>Draft genome sequence of Embleya hyalina NBRC 13850T.</title>
        <authorList>
            <person name="Komaki H."/>
            <person name="Hosoyama A."/>
            <person name="Kimura A."/>
            <person name="Ichikawa N."/>
            <person name="Tamura T."/>
        </authorList>
    </citation>
    <scope>NUCLEOTIDE SEQUENCE [LARGE SCALE GENOMIC DNA]</scope>
    <source>
        <strain evidence="4 5">NBRC 13850</strain>
    </source>
</reference>
<organism evidence="4 5">
    <name type="scientific">Embleya hyalina</name>
    <dbReference type="NCBI Taxonomy" id="516124"/>
    <lineage>
        <taxon>Bacteria</taxon>
        <taxon>Bacillati</taxon>
        <taxon>Actinomycetota</taxon>
        <taxon>Actinomycetes</taxon>
        <taxon>Kitasatosporales</taxon>
        <taxon>Streptomycetaceae</taxon>
        <taxon>Embleya</taxon>
    </lineage>
</organism>
<gene>
    <name evidence="4" type="ORF">EHYA_03770</name>
</gene>
<dbReference type="EMBL" id="BIFH01000019">
    <property type="protein sequence ID" value="GCD96086.1"/>
    <property type="molecule type" value="Genomic_DNA"/>
</dbReference>
<dbReference type="Gene3D" id="3.75.10.10">
    <property type="entry name" value="L-arginine/glycine Amidinotransferase, Chain A"/>
    <property type="match status" value="1"/>
</dbReference>
<accession>A0A401YNB1</accession>
<feature type="signal peptide" evidence="3">
    <location>
        <begin position="1"/>
        <end position="28"/>
    </location>
</feature>
<dbReference type="PANTHER" id="PTHR31377:SF0">
    <property type="entry name" value="AGMATINE DEIMINASE-RELATED"/>
    <property type="match status" value="1"/>
</dbReference>
<feature type="compositionally biased region" description="Low complexity" evidence="2">
    <location>
        <begin position="28"/>
        <end position="52"/>
    </location>
</feature>
<protein>
    <submittedName>
        <fullName evidence="4">Porphyromonas-type peptidyl-arginine deiminase</fullName>
    </submittedName>
</protein>
<dbReference type="GO" id="GO:0047632">
    <property type="term" value="F:agmatine deiminase activity"/>
    <property type="evidence" value="ECO:0007669"/>
    <property type="project" value="TreeGrafter"/>
</dbReference>
<comment type="caution">
    <text evidence="4">The sequence shown here is derived from an EMBL/GenBank/DDBJ whole genome shotgun (WGS) entry which is preliminary data.</text>
</comment>
<dbReference type="GO" id="GO:0004668">
    <property type="term" value="F:protein-arginine deiminase activity"/>
    <property type="evidence" value="ECO:0007669"/>
    <property type="project" value="InterPro"/>
</dbReference>
<dbReference type="Pfam" id="PF04371">
    <property type="entry name" value="PAD_porph"/>
    <property type="match status" value="1"/>
</dbReference>
<keyword evidence="1" id="KW-0378">Hydrolase</keyword>
<evidence type="ECO:0000313" key="5">
    <source>
        <dbReference type="Proteomes" id="UP000286931"/>
    </source>
</evidence>
<evidence type="ECO:0000256" key="1">
    <source>
        <dbReference type="ARBA" id="ARBA00022801"/>
    </source>
</evidence>
<dbReference type="Proteomes" id="UP000286931">
    <property type="component" value="Unassembled WGS sequence"/>
</dbReference>
<feature type="chain" id="PRO_5039563883" evidence="3">
    <location>
        <begin position="29"/>
        <end position="401"/>
    </location>
</feature>
<dbReference type="SUPFAM" id="SSF55909">
    <property type="entry name" value="Pentein"/>
    <property type="match status" value="1"/>
</dbReference>
<keyword evidence="5" id="KW-1185">Reference proteome</keyword>
<dbReference type="PANTHER" id="PTHR31377">
    <property type="entry name" value="AGMATINE DEIMINASE-RELATED"/>
    <property type="match status" value="1"/>
</dbReference>
<dbReference type="AlphaFoldDB" id="A0A401YNB1"/>
<evidence type="ECO:0000313" key="4">
    <source>
        <dbReference type="EMBL" id="GCD96086.1"/>
    </source>
</evidence>
<evidence type="ECO:0000256" key="2">
    <source>
        <dbReference type="SAM" id="MobiDB-lite"/>
    </source>
</evidence>